<dbReference type="EMBL" id="QEIN01000063">
    <property type="protein sequence ID" value="RCV59341.1"/>
    <property type="molecule type" value="Genomic_DNA"/>
</dbReference>
<keyword evidence="3" id="KW-1185">Reference proteome</keyword>
<dbReference type="InterPro" id="IPR041657">
    <property type="entry name" value="HTH_17"/>
</dbReference>
<dbReference type="Proteomes" id="UP000253318">
    <property type="component" value="Unassembled WGS sequence"/>
</dbReference>
<protein>
    <recommendedName>
        <fullName evidence="1">Helix-turn-helix domain-containing protein</fullName>
    </recommendedName>
</protein>
<dbReference type="Pfam" id="PF12728">
    <property type="entry name" value="HTH_17"/>
    <property type="match status" value="1"/>
</dbReference>
<dbReference type="NCBIfam" id="TIGR01764">
    <property type="entry name" value="excise"/>
    <property type="match status" value="1"/>
</dbReference>
<name>A0A368T9T2_9ACTN</name>
<evidence type="ECO:0000313" key="2">
    <source>
        <dbReference type="EMBL" id="RCV59341.1"/>
    </source>
</evidence>
<gene>
    <name evidence="2" type="ORF">DEF24_10245</name>
</gene>
<dbReference type="RefSeq" id="WP_114399885.1">
    <property type="nucleotide sequence ID" value="NZ_QEIM01000162.1"/>
</dbReference>
<evidence type="ECO:0000313" key="3">
    <source>
        <dbReference type="Proteomes" id="UP000253318"/>
    </source>
</evidence>
<dbReference type="GO" id="GO:0003677">
    <property type="term" value="F:DNA binding"/>
    <property type="evidence" value="ECO:0007669"/>
    <property type="project" value="InterPro"/>
</dbReference>
<dbReference type="OrthoDB" id="197041at2"/>
<organism evidence="2 3">
    <name type="scientific">Marinitenerispora sediminis</name>
    <dbReference type="NCBI Taxonomy" id="1931232"/>
    <lineage>
        <taxon>Bacteria</taxon>
        <taxon>Bacillati</taxon>
        <taxon>Actinomycetota</taxon>
        <taxon>Actinomycetes</taxon>
        <taxon>Streptosporangiales</taxon>
        <taxon>Nocardiopsidaceae</taxon>
        <taxon>Marinitenerispora</taxon>
    </lineage>
</organism>
<comment type="caution">
    <text evidence="2">The sequence shown here is derived from an EMBL/GenBank/DDBJ whole genome shotgun (WGS) entry which is preliminary data.</text>
</comment>
<accession>A0A368T9T2</accession>
<reference evidence="2 3" key="1">
    <citation type="submission" date="2018-04" db="EMBL/GenBank/DDBJ databases">
        <title>Novel actinobacteria from marine sediment.</title>
        <authorList>
            <person name="Ng Z.Y."/>
            <person name="Tan G.Y.A."/>
        </authorList>
    </citation>
    <scope>NUCLEOTIDE SEQUENCE [LARGE SCALE GENOMIC DNA]</scope>
    <source>
        <strain evidence="2 3">TPS81</strain>
    </source>
</reference>
<sequence>MPSLLLTPDEAGRLLGCSGRTVRRYIQRGQLRAVDIRPKGSRRSKTRVRHDDLQRLIDSITRATR</sequence>
<evidence type="ECO:0000259" key="1">
    <source>
        <dbReference type="Pfam" id="PF12728"/>
    </source>
</evidence>
<dbReference type="SUPFAM" id="SSF46955">
    <property type="entry name" value="Putative DNA-binding domain"/>
    <property type="match status" value="1"/>
</dbReference>
<dbReference type="InterPro" id="IPR009061">
    <property type="entry name" value="DNA-bd_dom_put_sf"/>
</dbReference>
<feature type="domain" description="Helix-turn-helix" evidence="1">
    <location>
        <begin position="5"/>
        <end position="58"/>
    </location>
</feature>
<proteinExistence type="predicted"/>
<dbReference type="InterPro" id="IPR010093">
    <property type="entry name" value="SinI_DNA-bd"/>
</dbReference>
<dbReference type="AlphaFoldDB" id="A0A368T9T2"/>